<comment type="subcellular location">
    <subcellularLocation>
        <location evidence="1">Mitochondrion inner membrane</location>
        <topology evidence="1">Multi-pass membrane protein</topology>
    </subcellularLocation>
</comment>
<keyword evidence="6 9" id="KW-1133">Transmembrane helix</keyword>
<dbReference type="AlphaFoldDB" id="A0A8J2K8U9"/>
<comment type="similarity">
    <text evidence="2">Belongs to the TMEM186 family.</text>
</comment>
<gene>
    <name evidence="10" type="ORF">AFUS01_LOCUS10706</name>
</gene>
<dbReference type="InterPro" id="IPR026571">
    <property type="entry name" value="Tmem186"/>
</dbReference>
<evidence type="ECO:0000256" key="7">
    <source>
        <dbReference type="ARBA" id="ARBA00023128"/>
    </source>
</evidence>
<sequence length="242" mass="27901">MELLLKYSTVKMMPFKNLSWVHNRLQNLLRHRNLIGTGNYLRPIQTSSASWKKDEPKRVNQKPTDDWTTVYRFDRILFARAIQKFKVYQTGFSCFIIAPTTVGLYFHGILDNETAAGIFGGVGFTCGALYFLGNIFNRLVAIIYTSPSRPKEIKIARLTFWGNRMDTLHPIDDFIPLGDLNYKPTAVYFRLKLHSDYNEFMYLSCSSADTVIAVVVEKGGCLCPVHLIRVVELELYRKIRLE</sequence>
<keyword evidence="7" id="KW-0496">Mitochondrion</keyword>
<keyword evidence="11" id="KW-1185">Reference proteome</keyword>
<evidence type="ECO:0000256" key="1">
    <source>
        <dbReference type="ARBA" id="ARBA00004448"/>
    </source>
</evidence>
<proteinExistence type="inferred from homology"/>
<dbReference type="EMBL" id="CAJVCH010080040">
    <property type="protein sequence ID" value="CAG7721493.1"/>
    <property type="molecule type" value="Genomic_DNA"/>
</dbReference>
<comment type="caution">
    <text evidence="10">The sequence shown here is derived from an EMBL/GenBank/DDBJ whole genome shotgun (WGS) entry which is preliminary data.</text>
</comment>
<reference evidence="10" key="1">
    <citation type="submission" date="2021-06" db="EMBL/GenBank/DDBJ databases">
        <authorList>
            <person name="Hodson N. C."/>
            <person name="Mongue J. A."/>
            <person name="Jaron S. K."/>
        </authorList>
    </citation>
    <scope>NUCLEOTIDE SEQUENCE</scope>
</reference>
<dbReference type="Proteomes" id="UP000708208">
    <property type="component" value="Unassembled WGS sequence"/>
</dbReference>
<name>A0A8J2K8U9_9HEXA</name>
<feature type="transmembrane region" description="Helical" evidence="9">
    <location>
        <begin position="87"/>
        <end position="106"/>
    </location>
</feature>
<evidence type="ECO:0000256" key="5">
    <source>
        <dbReference type="ARBA" id="ARBA00022792"/>
    </source>
</evidence>
<dbReference type="PANTHER" id="PTHR13603:SF1">
    <property type="entry name" value="TRANSMEMBRANE PROTEIN 186"/>
    <property type="match status" value="1"/>
</dbReference>
<evidence type="ECO:0000313" key="10">
    <source>
        <dbReference type="EMBL" id="CAG7721493.1"/>
    </source>
</evidence>
<evidence type="ECO:0000256" key="4">
    <source>
        <dbReference type="ARBA" id="ARBA00022692"/>
    </source>
</evidence>
<dbReference type="OrthoDB" id="6147888at2759"/>
<evidence type="ECO:0000256" key="2">
    <source>
        <dbReference type="ARBA" id="ARBA00007020"/>
    </source>
</evidence>
<protein>
    <recommendedName>
        <fullName evidence="3">Transmembrane protein 186</fullName>
    </recommendedName>
</protein>
<evidence type="ECO:0000256" key="9">
    <source>
        <dbReference type="SAM" id="Phobius"/>
    </source>
</evidence>
<keyword evidence="5" id="KW-0999">Mitochondrion inner membrane</keyword>
<dbReference type="PANTHER" id="PTHR13603">
    <property type="entry name" value="TRANSMEMBRANE PROTEIN 186"/>
    <property type="match status" value="1"/>
</dbReference>
<evidence type="ECO:0000256" key="3">
    <source>
        <dbReference type="ARBA" id="ARBA00014604"/>
    </source>
</evidence>
<keyword evidence="4 9" id="KW-0812">Transmembrane</keyword>
<evidence type="ECO:0000313" key="11">
    <source>
        <dbReference type="Proteomes" id="UP000708208"/>
    </source>
</evidence>
<evidence type="ECO:0000256" key="6">
    <source>
        <dbReference type="ARBA" id="ARBA00022989"/>
    </source>
</evidence>
<dbReference type="GO" id="GO:0005743">
    <property type="term" value="C:mitochondrial inner membrane"/>
    <property type="evidence" value="ECO:0007669"/>
    <property type="project" value="UniProtKB-SubCell"/>
</dbReference>
<evidence type="ECO:0000256" key="8">
    <source>
        <dbReference type="ARBA" id="ARBA00023136"/>
    </source>
</evidence>
<feature type="transmembrane region" description="Helical" evidence="9">
    <location>
        <begin position="118"/>
        <end position="144"/>
    </location>
</feature>
<keyword evidence="8 9" id="KW-0472">Membrane</keyword>
<organism evidence="10 11">
    <name type="scientific">Allacma fusca</name>
    <dbReference type="NCBI Taxonomy" id="39272"/>
    <lineage>
        <taxon>Eukaryota</taxon>
        <taxon>Metazoa</taxon>
        <taxon>Ecdysozoa</taxon>
        <taxon>Arthropoda</taxon>
        <taxon>Hexapoda</taxon>
        <taxon>Collembola</taxon>
        <taxon>Symphypleona</taxon>
        <taxon>Sminthuridae</taxon>
        <taxon>Allacma</taxon>
    </lineage>
</organism>
<accession>A0A8J2K8U9</accession>